<dbReference type="Pfam" id="PF24568">
    <property type="entry name" value="CC_PcsB"/>
    <property type="match status" value="1"/>
</dbReference>
<feature type="coiled-coil region" evidence="2">
    <location>
        <begin position="161"/>
        <end position="244"/>
    </location>
</feature>
<organism evidence="5 6">
    <name type="scientific">Streptococcus moroccensis</name>
    <dbReference type="NCBI Taxonomy" id="1451356"/>
    <lineage>
        <taxon>Bacteria</taxon>
        <taxon>Bacillati</taxon>
        <taxon>Bacillota</taxon>
        <taxon>Bacilli</taxon>
        <taxon>Lactobacillales</taxon>
        <taxon>Streptococcaceae</taxon>
        <taxon>Streptococcus</taxon>
    </lineage>
</organism>
<evidence type="ECO:0000259" key="4">
    <source>
        <dbReference type="PROSITE" id="PS50911"/>
    </source>
</evidence>
<protein>
    <submittedName>
        <fullName evidence="5">Peptidoglycan hydrolase CwlO-like protein</fullName>
    </submittedName>
</protein>
<evidence type="ECO:0000256" key="3">
    <source>
        <dbReference type="SAM" id="SignalP"/>
    </source>
</evidence>
<comment type="caution">
    <text evidence="5">The sequence shown here is derived from an EMBL/GenBank/DDBJ whole genome shotgun (WGS) entry which is preliminary data.</text>
</comment>
<dbReference type="Pfam" id="PF05257">
    <property type="entry name" value="CHAP"/>
    <property type="match status" value="1"/>
</dbReference>
<evidence type="ECO:0000313" key="6">
    <source>
        <dbReference type="Proteomes" id="UP001223079"/>
    </source>
</evidence>
<dbReference type="NCBIfam" id="NF046104">
    <property type="entry name" value="PptglHdxlasePcsB"/>
    <property type="match status" value="1"/>
</dbReference>
<dbReference type="InterPro" id="IPR038765">
    <property type="entry name" value="Papain-like_cys_pep_sf"/>
</dbReference>
<dbReference type="EMBL" id="JAUSTM010000004">
    <property type="protein sequence ID" value="MDQ0222107.1"/>
    <property type="molecule type" value="Genomic_DNA"/>
</dbReference>
<feature type="domain" description="Peptidase C51" evidence="4">
    <location>
        <begin position="292"/>
        <end position="419"/>
    </location>
</feature>
<sequence>MKKQILATVLLSTIALTQLAPMTSVSAQDTDSKISAVENKISSLNSQQAAAQAQVDSIQANVNQIKDQQSKLAAENEKLQAESDALFAEITVLSENIVARNEVLSAQARSAQTEGTALNYIATVLDSNSISDAVSRVTAMTELVSANNDMIRQQEADKVAIEEKQKANQEAINTIAANQQQLSDDEQTLKTQQAELEVAKLNLAAELSTAENEKQSLLEQKAAAEAAAAKAAAEEAAYRAAQEAQAKALAAAAVTATPTVLSNVTTQTNSGDTSGASATTVSESTVAPANTVATTETVATTAKVSYSSANTYPVGQCTWGAKALAPWVGNYWGNANQWPASAQAAGYSVGSTPVVGAVAVWPYDGGGYGHVAVVTAVQSATNIQVSESNYAGSMSIGNYRGWFNPTASTWGGGTVLYIYP</sequence>
<evidence type="ECO:0000256" key="1">
    <source>
        <dbReference type="ARBA" id="ARBA00022729"/>
    </source>
</evidence>
<dbReference type="PROSITE" id="PS50911">
    <property type="entry name" value="CHAP"/>
    <property type="match status" value="1"/>
</dbReference>
<dbReference type="Proteomes" id="UP001223079">
    <property type="component" value="Unassembled WGS sequence"/>
</dbReference>
<feature type="chain" id="PRO_5045134338" evidence="3">
    <location>
        <begin position="28"/>
        <end position="420"/>
    </location>
</feature>
<feature type="coiled-coil region" evidence="2">
    <location>
        <begin position="27"/>
        <end position="96"/>
    </location>
</feature>
<keyword evidence="6" id="KW-1185">Reference proteome</keyword>
<dbReference type="SUPFAM" id="SSF54001">
    <property type="entry name" value="Cysteine proteinases"/>
    <property type="match status" value="1"/>
</dbReference>
<dbReference type="InterPro" id="IPR007921">
    <property type="entry name" value="CHAP_dom"/>
</dbReference>
<evidence type="ECO:0000313" key="5">
    <source>
        <dbReference type="EMBL" id="MDQ0222107.1"/>
    </source>
</evidence>
<accession>A0ABT9YQE3</accession>
<feature type="signal peptide" evidence="3">
    <location>
        <begin position="1"/>
        <end position="27"/>
    </location>
</feature>
<keyword evidence="1 3" id="KW-0732">Signal</keyword>
<dbReference type="InterPro" id="IPR009148">
    <property type="entry name" value="PcsB-like"/>
</dbReference>
<proteinExistence type="predicted"/>
<keyword evidence="2" id="KW-0175">Coiled coil</keyword>
<dbReference type="InterPro" id="IPR057309">
    <property type="entry name" value="PcsB_CC"/>
</dbReference>
<dbReference type="PRINTS" id="PR01852">
    <property type="entry name" value="SIBAPROTEIN"/>
</dbReference>
<dbReference type="Gene3D" id="3.90.1720.10">
    <property type="entry name" value="endopeptidase domain like (from Nostoc punctiforme)"/>
    <property type="match status" value="1"/>
</dbReference>
<reference evidence="5 6" key="1">
    <citation type="submission" date="2023-07" db="EMBL/GenBank/DDBJ databases">
        <title>Genomic Encyclopedia of Type Strains, Phase IV (KMG-IV): sequencing the most valuable type-strain genomes for metagenomic binning, comparative biology and taxonomic classification.</title>
        <authorList>
            <person name="Goeker M."/>
        </authorList>
    </citation>
    <scope>NUCLEOTIDE SEQUENCE [LARGE SCALE GENOMIC DNA]</scope>
    <source>
        <strain evidence="5 6">DSM 105143</strain>
    </source>
</reference>
<dbReference type="RefSeq" id="WP_307121325.1">
    <property type="nucleotide sequence ID" value="NZ_JAUSTM010000004.1"/>
</dbReference>
<name>A0ABT9YQE3_9STRE</name>
<evidence type="ECO:0000256" key="2">
    <source>
        <dbReference type="SAM" id="Coils"/>
    </source>
</evidence>
<dbReference type="Gene3D" id="6.10.250.3150">
    <property type="match status" value="1"/>
</dbReference>
<dbReference type="InterPro" id="IPR058088">
    <property type="entry name" value="PcsB"/>
</dbReference>
<gene>
    <name evidence="5" type="ORF">J2S23_000644</name>
</gene>